<reference evidence="2 3" key="1">
    <citation type="submission" date="2014-04" db="EMBL/GenBank/DDBJ databases">
        <title>Evolutionary Origins and Diversification of the Mycorrhizal Mutualists.</title>
        <authorList>
            <consortium name="DOE Joint Genome Institute"/>
            <consortium name="Mycorrhizal Genomics Consortium"/>
            <person name="Kohler A."/>
            <person name="Kuo A."/>
            <person name="Nagy L.G."/>
            <person name="Floudas D."/>
            <person name="Copeland A."/>
            <person name="Barry K.W."/>
            <person name="Cichocki N."/>
            <person name="Veneault-Fourrey C."/>
            <person name="LaButti K."/>
            <person name="Lindquist E.A."/>
            <person name="Lipzen A."/>
            <person name="Lundell T."/>
            <person name="Morin E."/>
            <person name="Murat C."/>
            <person name="Riley R."/>
            <person name="Ohm R."/>
            <person name="Sun H."/>
            <person name="Tunlid A."/>
            <person name="Henrissat B."/>
            <person name="Grigoriev I.V."/>
            <person name="Hibbett D.S."/>
            <person name="Martin F."/>
        </authorList>
    </citation>
    <scope>NUCLEOTIDE SEQUENCE [LARGE SCALE GENOMIC DNA]</scope>
    <source>
        <strain evidence="2 3">MD-312</strain>
    </source>
</reference>
<evidence type="ECO:0000313" key="2">
    <source>
        <dbReference type="EMBL" id="KIJ63187.1"/>
    </source>
</evidence>
<proteinExistence type="predicted"/>
<sequence>MDEHKASAHDSDGKLHKNSEIRVEKWAGWECHAEQQAEGTNEGCENPNARRAGGRGARTNSRGGRGGRGG</sequence>
<protein>
    <submittedName>
        <fullName evidence="2">Uncharacterized protein</fullName>
    </submittedName>
</protein>
<organism evidence="2 3">
    <name type="scientific">Hydnomerulius pinastri MD-312</name>
    <dbReference type="NCBI Taxonomy" id="994086"/>
    <lineage>
        <taxon>Eukaryota</taxon>
        <taxon>Fungi</taxon>
        <taxon>Dikarya</taxon>
        <taxon>Basidiomycota</taxon>
        <taxon>Agaricomycotina</taxon>
        <taxon>Agaricomycetes</taxon>
        <taxon>Agaricomycetidae</taxon>
        <taxon>Boletales</taxon>
        <taxon>Boletales incertae sedis</taxon>
        <taxon>Leucogyrophana</taxon>
    </lineage>
</organism>
<dbReference type="EMBL" id="KN839852">
    <property type="protein sequence ID" value="KIJ63187.1"/>
    <property type="molecule type" value="Genomic_DNA"/>
</dbReference>
<dbReference type="AlphaFoldDB" id="A0A0C9WEC1"/>
<dbReference type="HOGENOM" id="CLU_203564_0_0_1"/>
<dbReference type="Proteomes" id="UP000053820">
    <property type="component" value="Unassembled WGS sequence"/>
</dbReference>
<gene>
    <name evidence="2" type="ORF">HYDPIDRAFT_113796</name>
</gene>
<feature type="region of interest" description="Disordered" evidence="1">
    <location>
        <begin position="34"/>
        <end position="70"/>
    </location>
</feature>
<keyword evidence="3" id="KW-1185">Reference proteome</keyword>
<accession>A0A0C9WEC1</accession>
<evidence type="ECO:0000313" key="3">
    <source>
        <dbReference type="Proteomes" id="UP000053820"/>
    </source>
</evidence>
<evidence type="ECO:0000256" key="1">
    <source>
        <dbReference type="SAM" id="MobiDB-lite"/>
    </source>
</evidence>
<feature type="non-terminal residue" evidence="2">
    <location>
        <position position="70"/>
    </location>
</feature>
<name>A0A0C9WEC1_9AGAM</name>